<evidence type="ECO:0000313" key="4">
    <source>
        <dbReference type="Proteomes" id="UP000594892"/>
    </source>
</evidence>
<protein>
    <submittedName>
        <fullName evidence="2">Uncharacterized protein</fullName>
    </submittedName>
</protein>
<proteinExistence type="predicted"/>
<organism evidence="2 4">
    <name type="scientific">Burkholderia glumae</name>
    <name type="common">Pseudomonas glumae</name>
    <dbReference type="NCBI Taxonomy" id="337"/>
    <lineage>
        <taxon>Bacteria</taxon>
        <taxon>Pseudomonadati</taxon>
        <taxon>Pseudomonadota</taxon>
        <taxon>Betaproteobacteria</taxon>
        <taxon>Burkholderiales</taxon>
        <taxon>Burkholderiaceae</taxon>
        <taxon>Burkholderia</taxon>
    </lineage>
</organism>
<dbReference type="EMBL" id="CP099583">
    <property type="protein sequence ID" value="USS42914.1"/>
    <property type="molecule type" value="Genomic_DNA"/>
</dbReference>
<evidence type="ECO:0000313" key="5">
    <source>
        <dbReference type="Proteomes" id="UP001056386"/>
    </source>
</evidence>
<reference evidence="3" key="2">
    <citation type="submission" date="2022-06" db="EMBL/GenBank/DDBJ databases">
        <title>Draft genome sequence of Burkholderia glumae strain GR20004 isolated from rice panicle showing bacterial panicle blight.</title>
        <authorList>
            <person name="Choi S.Y."/>
            <person name="Lee Y.H."/>
        </authorList>
    </citation>
    <scope>NUCLEOTIDE SEQUENCE</scope>
    <source>
        <strain evidence="3">GR20004</strain>
    </source>
</reference>
<feature type="region of interest" description="Disordered" evidence="1">
    <location>
        <begin position="57"/>
        <end position="94"/>
    </location>
</feature>
<evidence type="ECO:0000256" key="1">
    <source>
        <dbReference type="SAM" id="MobiDB-lite"/>
    </source>
</evidence>
<dbReference type="EMBL" id="CP065600">
    <property type="protein sequence ID" value="QPQ91047.1"/>
    <property type="molecule type" value="Genomic_DNA"/>
</dbReference>
<evidence type="ECO:0000313" key="3">
    <source>
        <dbReference type="EMBL" id="USS42914.1"/>
    </source>
</evidence>
<dbReference type="GeneID" id="45698985"/>
<dbReference type="Proteomes" id="UP001056386">
    <property type="component" value="Chromosome 2"/>
</dbReference>
<gene>
    <name evidence="2" type="ORF">I6H06_04780</name>
    <name evidence="3" type="ORF">NFI99_12125</name>
</gene>
<dbReference type="Proteomes" id="UP000594892">
    <property type="component" value="Chromosome 1"/>
</dbReference>
<dbReference type="AlphaFoldDB" id="A0AAP9XXJ0"/>
<dbReference type="RefSeq" id="WP_127913873.1">
    <property type="nucleotide sequence ID" value="NZ_CP021075.1"/>
</dbReference>
<reference evidence="2 4" key="1">
    <citation type="submission" date="2020-12" db="EMBL/GenBank/DDBJ databases">
        <title>FDA dAtabase for Regulatory Grade micrObial Sequences (FDA-ARGOS): Supporting development and validation of Infectious Disease Dx tests.</title>
        <authorList>
            <person name="Minogue T."/>
            <person name="Wolcott M."/>
            <person name="Wasieloski L."/>
            <person name="Aguilar W."/>
            <person name="Moore D."/>
            <person name="Jaissle J."/>
            <person name="Tallon L."/>
            <person name="Sadzewicz L."/>
            <person name="Zhao X."/>
            <person name="Boylan J."/>
            <person name="Ott S."/>
            <person name="Bowen H."/>
            <person name="Vavikolanu K."/>
            <person name="Mehta A."/>
            <person name="Aluvathingal J."/>
            <person name="Nadendla S."/>
            <person name="Yan Y."/>
            <person name="Sichtig H."/>
        </authorList>
    </citation>
    <scope>NUCLEOTIDE SEQUENCE [LARGE SCALE GENOMIC DNA]</scope>
    <source>
        <strain evidence="2 4">FDAARGOS_949</strain>
    </source>
</reference>
<name>A0AAP9XXJ0_BURGL</name>
<sequence length="94" mass="10202">MRRGILTQAGTQRVGSPIPIKWARRAARLAGIDEGQPRLPRCGLVNADAVHKDIHSRLLSDKPGGPAITRDKCSCPQQEAGRRVGIFPEPRLAS</sequence>
<evidence type="ECO:0000313" key="2">
    <source>
        <dbReference type="EMBL" id="QPQ91047.1"/>
    </source>
</evidence>
<keyword evidence="5" id="KW-1185">Reference proteome</keyword>
<accession>A0AAP9XXJ0</accession>